<dbReference type="AlphaFoldDB" id="A0AAD7E420"/>
<reference evidence="1" key="1">
    <citation type="submission" date="2023-03" db="EMBL/GenBank/DDBJ databases">
        <title>Massive genome expansion in bonnet fungi (Mycena s.s.) driven by repeated elements and novel gene families across ecological guilds.</title>
        <authorList>
            <consortium name="Lawrence Berkeley National Laboratory"/>
            <person name="Harder C.B."/>
            <person name="Miyauchi S."/>
            <person name="Viragh M."/>
            <person name="Kuo A."/>
            <person name="Thoen E."/>
            <person name="Andreopoulos B."/>
            <person name="Lu D."/>
            <person name="Skrede I."/>
            <person name="Drula E."/>
            <person name="Henrissat B."/>
            <person name="Morin E."/>
            <person name="Kohler A."/>
            <person name="Barry K."/>
            <person name="LaButti K."/>
            <person name="Morin E."/>
            <person name="Salamov A."/>
            <person name="Lipzen A."/>
            <person name="Mereny Z."/>
            <person name="Hegedus B."/>
            <person name="Baldrian P."/>
            <person name="Stursova M."/>
            <person name="Weitz H."/>
            <person name="Taylor A."/>
            <person name="Grigoriev I.V."/>
            <person name="Nagy L.G."/>
            <person name="Martin F."/>
            <person name="Kauserud H."/>
        </authorList>
    </citation>
    <scope>NUCLEOTIDE SEQUENCE</scope>
    <source>
        <strain evidence="1">9144</strain>
    </source>
</reference>
<evidence type="ECO:0000313" key="2">
    <source>
        <dbReference type="Proteomes" id="UP001219525"/>
    </source>
</evidence>
<name>A0AAD7E420_9AGAR</name>
<organism evidence="1 2">
    <name type="scientific">Mycena pura</name>
    <dbReference type="NCBI Taxonomy" id="153505"/>
    <lineage>
        <taxon>Eukaryota</taxon>
        <taxon>Fungi</taxon>
        <taxon>Dikarya</taxon>
        <taxon>Basidiomycota</taxon>
        <taxon>Agaricomycotina</taxon>
        <taxon>Agaricomycetes</taxon>
        <taxon>Agaricomycetidae</taxon>
        <taxon>Agaricales</taxon>
        <taxon>Marasmiineae</taxon>
        <taxon>Mycenaceae</taxon>
        <taxon>Mycena</taxon>
    </lineage>
</organism>
<evidence type="ECO:0000313" key="1">
    <source>
        <dbReference type="EMBL" id="KAJ7227385.1"/>
    </source>
</evidence>
<dbReference type="EMBL" id="JARJCW010000003">
    <property type="protein sequence ID" value="KAJ7227385.1"/>
    <property type="molecule type" value="Genomic_DNA"/>
</dbReference>
<keyword evidence="2" id="KW-1185">Reference proteome</keyword>
<protein>
    <submittedName>
        <fullName evidence="1">Uncharacterized protein</fullName>
    </submittedName>
</protein>
<dbReference type="Proteomes" id="UP001219525">
    <property type="component" value="Unassembled WGS sequence"/>
</dbReference>
<comment type="caution">
    <text evidence="1">The sequence shown here is derived from an EMBL/GenBank/DDBJ whole genome shotgun (WGS) entry which is preliminary data.</text>
</comment>
<accession>A0AAD7E420</accession>
<gene>
    <name evidence="1" type="ORF">GGX14DRAFT_555938</name>
</gene>
<proteinExistence type="predicted"/>
<sequence>MNALQTDFHYYRVDDDRSPRRKANDFETKILSSLVLQVNVFFKIPRIVRLVAISMQPQPQESTNQDVDLNSVAVSEEEIAAAQRLLAVVPQVDLVEGLVPEAQVVKTPDPSPDAPSFNRPVRIHIRAERIYSLCTFAAHLGPGYESNPTYRRGFSWGFCVLIREVMHHVCEMAFVEAWQKEFPPRLRSANYPQVEIWSGPPTPPRYSSSVYLPSGLPPTTPRRSLAHESPLFSPRLKGEAGFWLEEKLFGGAYLVAQDSNVIPQHPLIEVPEDLKLCRISHIHAKTVYKKGYKIWTIDDDMFQLVGPFTDGDLLRGNGNDFSSKHGVEHEASTVGSSAFGSSVVGSATRDVFFADEDDEDVQKYVGWMRRLWKEGEA</sequence>